<protein>
    <recommendedName>
        <fullName evidence="10">Odorant receptor</fullName>
    </recommendedName>
</protein>
<dbReference type="GO" id="GO:0005549">
    <property type="term" value="F:odorant binding"/>
    <property type="evidence" value="ECO:0007669"/>
    <property type="project" value="InterPro"/>
</dbReference>
<sequence>MDFEEFKEVFKFCITSRTLRRIRGDKPHLRNFFISLTFVTSTFVYFVLNNISKIMEDDNMDVMKVLFTVLMCLGYSQLLFKNFAIVPFHDDVESLSDWIQGQYLQVEEDEIIEKVSIEEFEKALKYSVLFFKIYFAIFTMCAIFVPLNFAFCDYLVIAIPGLHQETTRFIHKFVTIIFTVIAAYWNIFADSAIVFIGIYVIFFMKSVNRLINIFAENPEVPKRPRFLIRIIEKHVEMIRILGVFNECMKFISLVQLFFSTLIFLSIISVIQIYPNNPLLYIILASLISQLALLCFFGEIIRSQSEEIFKNLYQTNWYDLSVKEQKILLCMMANSLQVIGLKAGGLYDISLMALIQIVKLSASYAAIIITFTQK</sequence>
<keyword evidence="4 10" id="KW-0812">Transmembrane</keyword>
<comment type="similarity">
    <text evidence="10">Belongs to the insect chemoreceptor superfamily. Heteromeric odorant receptor channel (TC 1.A.69) family.</text>
</comment>
<reference evidence="11" key="1">
    <citation type="submission" date="2020-05" db="UniProtKB">
        <authorList>
            <consortium name="EnsemblMetazoa"/>
        </authorList>
    </citation>
    <scope>IDENTIFICATION</scope>
    <source>
        <strain evidence="11">Jacobina</strain>
    </source>
</reference>
<dbReference type="GO" id="GO:0007165">
    <property type="term" value="P:signal transduction"/>
    <property type="evidence" value="ECO:0007669"/>
    <property type="project" value="UniProtKB-KW"/>
</dbReference>
<keyword evidence="3 10" id="KW-0716">Sensory transduction</keyword>
<keyword evidence="2" id="KW-1003">Cell membrane</keyword>
<dbReference type="VEuPathDB" id="VectorBase:LLONM1_008697"/>
<keyword evidence="12" id="KW-1185">Reference proteome</keyword>
<dbReference type="Pfam" id="PF02949">
    <property type="entry name" value="7tm_6"/>
    <property type="match status" value="1"/>
</dbReference>
<keyword evidence="6 10" id="KW-1133">Transmembrane helix</keyword>
<keyword evidence="9 10" id="KW-0807">Transducer</keyword>
<dbReference type="EMBL" id="AJWK01008056">
    <property type="status" value="NOT_ANNOTATED_CDS"/>
    <property type="molecule type" value="Genomic_DNA"/>
</dbReference>
<evidence type="ECO:0000256" key="5">
    <source>
        <dbReference type="ARBA" id="ARBA00022725"/>
    </source>
</evidence>
<dbReference type="InterPro" id="IPR004117">
    <property type="entry name" value="7tm6_olfct_rcpt"/>
</dbReference>
<name>A0A3F2ZD66_LUTLO</name>
<keyword evidence="5 10" id="KW-0552">Olfaction</keyword>
<dbReference type="PANTHER" id="PTHR21137">
    <property type="entry name" value="ODORANT RECEPTOR"/>
    <property type="match status" value="1"/>
</dbReference>
<dbReference type="GO" id="GO:0004984">
    <property type="term" value="F:olfactory receptor activity"/>
    <property type="evidence" value="ECO:0007669"/>
    <property type="project" value="InterPro"/>
</dbReference>
<evidence type="ECO:0000256" key="1">
    <source>
        <dbReference type="ARBA" id="ARBA00004651"/>
    </source>
</evidence>
<feature type="transmembrane region" description="Helical" evidence="10">
    <location>
        <begin position="250"/>
        <end position="273"/>
    </location>
</feature>
<evidence type="ECO:0000256" key="8">
    <source>
        <dbReference type="ARBA" id="ARBA00023170"/>
    </source>
</evidence>
<evidence type="ECO:0000313" key="12">
    <source>
        <dbReference type="Proteomes" id="UP000092461"/>
    </source>
</evidence>
<proteinExistence type="inferred from homology"/>
<evidence type="ECO:0000256" key="3">
    <source>
        <dbReference type="ARBA" id="ARBA00022606"/>
    </source>
</evidence>
<dbReference type="PANTHER" id="PTHR21137:SF35">
    <property type="entry name" value="ODORANT RECEPTOR 19A-RELATED"/>
    <property type="match status" value="1"/>
</dbReference>
<dbReference type="VEuPathDB" id="VectorBase:LLOJ010840"/>
<evidence type="ECO:0000256" key="4">
    <source>
        <dbReference type="ARBA" id="ARBA00022692"/>
    </source>
</evidence>
<evidence type="ECO:0000256" key="6">
    <source>
        <dbReference type="ARBA" id="ARBA00022989"/>
    </source>
</evidence>
<evidence type="ECO:0000256" key="10">
    <source>
        <dbReference type="RuleBase" id="RU351113"/>
    </source>
</evidence>
<keyword evidence="8 10" id="KW-0675">Receptor</keyword>
<feature type="transmembrane region" description="Helical" evidence="10">
    <location>
        <begin position="352"/>
        <end position="371"/>
    </location>
</feature>
<dbReference type="GO" id="GO:0005886">
    <property type="term" value="C:plasma membrane"/>
    <property type="evidence" value="ECO:0007669"/>
    <property type="project" value="UniProtKB-SubCell"/>
</dbReference>
<dbReference type="EnsemblMetazoa" id="LLOJ010840-RA">
    <property type="protein sequence ID" value="LLOJ010840-PA"/>
    <property type="gene ID" value="LLOJ010840"/>
</dbReference>
<feature type="transmembrane region" description="Helical" evidence="10">
    <location>
        <begin position="32"/>
        <end position="51"/>
    </location>
</feature>
<evidence type="ECO:0000256" key="9">
    <source>
        <dbReference type="ARBA" id="ARBA00023224"/>
    </source>
</evidence>
<feature type="transmembrane region" description="Helical" evidence="10">
    <location>
        <begin position="133"/>
        <end position="157"/>
    </location>
</feature>
<evidence type="ECO:0000313" key="11">
    <source>
        <dbReference type="EnsemblMetazoa" id="LLOJ010840-PA"/>
    </source>
</evidence>
<accession>A0A3F2ZD66</accession>
<feature type="transmembrane region" description="Helical" evidence="10">
    <location>
        <begin position="279"/>
        <end position="300"/>
    </location>
</feature>
<dbReference type="Proteomes" id="UP000092461">
    <property type="component" value="Unassembled WGS sequence"/>
</dbReference>
<evidence type="ECO:0000256" key="7">
    <source>
        <dbReference type="ARBA" id="ARBA00023136"/>
    </source>
</evidence>
<keyword evidence="7 10" id="KW-0472">Membrane</keyword>
<feature type="transmembrane region" description="Helical" evidence="10">
    <location>
        <begin position="193"/>
        <end position="215"/>
    </location>
</feature>
<evidence type="ECO:0000256" key="2">
    <source>
        <dbReference type="ARBA" id="ARBA00022475"/>
    </source>
</evidence>
<feature type="transmembrane region" description="Helical" evidence="10">
    <location>
        <begin position="63"/>
        <end position="80"/>
    </location>
</feature>
<dbReference type="AlphaFoldDB" id="A0A3F2ZD66"/>
<organism evidence="11 12">
    <name type="scientific">Lutzomyia longipalpis</name>
    <name type="common">Sand fly</name>
    <dbReference type="NCBI Taxonomy" id="7200"/>
    <lineage>
        <taxon>Eukaryota</taxon>
        <taxon>Metazoa</taxon>
        <taxon>Ecdysozoa</taxon>
        <taxon>Arthropoda</taxon>
        <taxon>Hexapoda</taxon>
        <taxon>Insecta</taxon>
        <taxon>Pterygota</taxon>
        <taxon>Neoptera</taxon>
        <taxon>Endopterygota</taxon>
        <taxon>Diptera</taxon>
        <taxon>Nematocera</taxon>
        <taxon>Psychodoidea</taxon>
        <taxon>Psychodidae</taxon>
        <taxon>Lutzomyia</taxon>
        <taxon>Lutzomyia</taxon>
    </lineage>
</organism>
<comment type="subcellular location">
    <subcellularLocation>
        <location evidence="1 10">Cell membrane</location>
        <topology evidence="1 10">Multi-pass membrane protein</topology>
    </subcellularLocation>
</comment>